<evidence type="ECO:0000313" key="2">
    <source>
        <dbReference type="EMBL" id="HIS35506.1"/>
    </source>
</evidence>
<gene>
    <name evidence="2" type="ORF">IAC10_02595</name>
</gene>
<reference evidence="2" key="1">
    <citation type="submission" date="2020-10" db="EMBL/GenBank/DDBJ databases">
        <authorList>
            <person name="Gilroy R."/>
        </authorList>
    </citation>
    <scope>NUCLEOTIDE SEQUENCE</scope>
    <source>
        <strain evidence="2">6276</strain>
    </source>
</reference>
<protein>
    <recommendedName>
        <fullName evidence="1">REase associating with pPIWI RE domain-containing protein</fullName>
    </recommendedName>
</protein>
<dbReference type="AlphaFoldDB" id="A0A9D1EXE3"/>
<feature type="domain" description="REase associating with pPIWI RE" evidence="1">
    <location>
        <begin position="257"/>
        <end position="373"/>
    </location>
</feature>
<comment type="caution">
    <text evidence="2">The sequence shown here is derived from an EMBL/GenBank/DDBJ whole genome shotgun (WGS) entry which is preliminary data.</text>
</comment>
<dbReference type="InterPro" id="IPR040828">
    <property type="entry name" value="pPIWI_RE_REase"/>
</dbReference>
<proteinExistence type="predicted"/>
<evidence type="ECO:0000259" key="1">
    <source>
        <dbReference type="Pfam" id="PF18154"/>
    </source>
</evidence>
<dbReference type="EMBL" id="DVIU01000050">
    <property type="protein sequence ID" value="HIS35506.1"/>
    <property type="molecule type" value="Genomic_DNA"/>
</dbReference>
<dbReference type="Proteomes" id="UP000823928">
    <property type="component" value="Unassembled WGS sequence"/>
</dbReference>
<evidence type="ECO:0000313" key="3">
    <source>
        <dbReference type="Proteomes" id="UP000823928"/>
    </source>
</evidence>
<sequence>MSNVSAEFKKMFAFIAFGLKNKADMKNPEDYKYGLLLRQGINMFAVLAMKYSGKMTRELSDLLASITETKMICNMFTRPVKEWFEGWQDNVIAEIKNCDFYEVGALVIVNKHCKTYTLTAECYDYLNASEEDLTAIDEKSVYERMKGLSQDNYVSVRKFLIKNKLLTSLDRKNFMLEHGNDDEVRDIIELACEKTPEGMYVCPNCGWTLEFVGEQPVCCHSACADVAMIKRADLKAVDAKFEYRLKKGVARYISYPGFAELEIDELCKKLGLNSQLWPDHDKYDIGITFDDGSYWGVDAKTYKNPKFLGSKIANDNIFQTVEVERGFYVIPDNVAKKVPKYIQICNSFLKNNKFTCVTMSKFKRILQDKVKHERS</sequence>
<accession>A0A9D1EXE3</accession>
<reference evidence="2" key="2">
    <citation type="journal article" date="2021" name="PeerJ">
        <title>Extensive microbial diversity within the chicken gut microbiome revealed by metagenomics and culture.</title>
        <authorList>
            <person name="Gilroy R."/>
            <person name="Ravi A."/>
            <person name="Getino M."/>
            <person name="Pursley I."/>
            <person name="Horton D.L."/>
            <person name="Alikhan N.F."/>
            <person name="Baker D."/>
            <person name="Gharbi K."/>
            <person name="Hall N."/>
            <person name="Watson M."/>
            <person name="Adriaenssens E.M."/>
            <person name="Foster-Nyarko E."/>
            <person name="Jarju S."/>
            <person name="Secka A."/>
            <person name="Antonio M."/>
            <person name="Oren A."/>
            <person name="Chaudhuri R.R."/>
            <person name="La Ragione R."/>
            <person name="Hildebrand F."/>
            <person name="Pallen M.J."/>
        </authorList>
    </citation>
    <scope>NUCLEOTIDE SEQUENCE</scope>
    <source>
        <strain evidence="2">6276</strain>
    </source>
</reference>
<dbReference type="Pfam" id="PF18154">
    <property type="entry name" value="pPIWI_RE_REase"/>
    <property type="match status" value="1"/>
</dbReference>
<name>A0A9D1EXE3_9BACT</name>
<organism evidence="2 3">
    <name type="scientific">Candidatus Scatousia excrementigallinarum</name>
    <dbReference type="NCBI Taxonomy" id="2840935"/>
    <lineage>
        <taxon>Bacteria</taxon>
        <taxon>Candidatus Scatousia</taxon>
    </lineage>
</organism>